<reference evidence="3" key="1">
    <citation type="journal article" date="2019" name="Int. J. Syst. Evol. Microbiol.">
        <title>The Global Catalogue of Microorganisms (GCM) 10K type strain sequencing project: providing services to taxonomists for standard genome sequencing and annotation.</title>
        <authorList>
            <consortium name="The Broad Institute Genomics Platform"/>
            <consortium name="The Broad Institute Genome Sequencing Center for Infectious Disease"/>
            <person name="Wu L."/>
            <person name="Ma J."/>
        </authorList>
    </citation>
    <scope>NUCLEOTIDE SEQUENCE [LARGE SCALE GENOMIC DNA]</scope>
    <source>
        <strain evidence="3">JCM 13244</strain>
    </source>
</reference>
<keyword evidence="1" id="KW-1133">Transmembrane helix</keyword>
<organism evidence="2 3">
    <name type="scientific">Streptomyces yatensis</name>
    <dbReference type="NCBI Taxonomy" id="155177"/>
    <lineage>
        <taxon>Bacteria</taxon>
        <taxon>Bacillati</taxon>
        <taxon>Actinomycetota</taxon>
        <taxon>Actinomycetes</taxon>
        <taxon>Kitasatosporales</taxon>
        <taxon>Streptomycetaceae</taxon>
        <taxon>Streptomyces</taxon>
        <taxon>Streptomyces violaceusniger group</taxon>
    </lineage>
</organism>
<sequence>MAHHVADHQRDPVADQLRMSDDYAAIVASISLAVLLIGVVDSHFDLSNAKALAAAAQPPTAVARRTRRGDHTYGLIKSCLETLHIWFYTCTYLITSLGRVRNLALIRSRW</sequence>
<keyword evidence="3" id="KW-1185">Reference proteome</keyword>
<evidence type="ECO:0000256" key="1">
    <source>
        <dbReference type="SAM" id="Phobius"/>
    </source>
</evidence>
<evidence type="ECO:0000313" key="2">
    <source>
        <dbReference type="EMBL" id="GAA1698091.1"/>
    </source>
</evidence>
<comment type="caution">
    <text evidence="2">The sequence shown here is derived from an EMBL/GenBank/DDBJ whole genome shotgun (WGS) entry which is preliminary data.</text>
</comment>
<keyword evidence="1" id="KW-0812">Transmembrane</keyword>
<proteinExistence type="predicted"/>
<gene>
    <name evidence="2" type="ORF">GCM10009680_42840</name>
</gene>
<dbReference type="Proteomes" id="UP001499947">
    <property type="component" value="Unassembled WGS sequence"/>
</dbReference>
<accession>A0ABP4U2M9</accession>
<name>A0ABP4U2M9_9ACTN</name>
<keyword evidence="1" id="KW-0472">Membrane</keyword>
<evidence type="ECO:0000313" key="3">
    <source>
        <dbReference type="Proteomes" id="UP001499947"/>
    </source>
</evidence>
<feature type="transmembrane region" description="Helical" evidence="1">
    <location>
        <begin position="23"/>
        <end position="40"/>
    </location>
</feature>
<dbReference type="EMBL" id="BAAALR010000050">
    <property type="protein sequence ID" value="GAA1698091.1"/>
    <property type="molecule type" value="Genomic_DNA"/>
</dbReference>
<protein>
    <submittedName>
        <fullName evidence="2">Uncharacterized protein</fullName>
    </submittedName>
</protein>